<dbReference type="AlphaFoldDB" id="A0A3M7RRT8"/>
<dbReference type="PROSITE" id="PS50250">
    <property type="entry name" value="PCI"/>
    <property type="match status" value="1"/>
</dbReference>
<comment type="similarity">
    <text evidence="2">Belongs to the proteasome subunit S11 family.</text>
</comment>
<dbReference type="GO" id="GO:0005634">
    <property type="term" value="C:nucleus"/>
    <property type="evidence" value="ECO:0007669"/>
    <property type="project" value="TreeGrafter"/>
</dbReference>
<evidence type="ECO:0000313" key="11">
    <source>
        <dbReference type="Proteomes" id="UP000276133"/>
    </source>
</evidence>
<dbReference type="PANTHER" id="PTHR10539">
    <property type="entry name" value="26S PROTEASOME NON-ATPASE REGULATORY SUBUNIT 13"/>
    <property type="match status" value="1"/>
</dbReference>
<dbReference type="InterPro" id="IPR035298">
    <property type="entry name" value="PSMD13"/>
</dbReference>
<dbReference type="Proteomes" id="UP000276133">
    <property type="component" value="Unassembled WGS sequence"/>
</dbReference>
<reference evidence="10 11" key="1">
    <citation type="journal article" date="2018" name="Sci. Rep.">
        <title>Genomic signatures of local adaptation to the degree of environmental predictability in rotifers.</title>
        <authorList>
            <person name="Franch-Gras L."/>
            <person name="Hahn C."/>
            <person name="Garcia-Roger E.M."/>
            <person name="Carmona M.J."/>
            <person name="Serra M."/>
            <person name="Gomez A."/>
        </authorList>
    </citation>
    <scope>NUCLEOTIDE SEQUENCE [LARGE SCALE GENOMIC DNA]</scope>
    <source>
        <strain evidence="10">HYR1</strain>
    </source>
</reference>
<dbReference type="GO" id="GO:0006511">
    <property type="term" value="P:ubiquitin-dependent protein catabolic process"/>
    <property type="evidence" value="ECO:0007669"/>
    <property type="project" value="TreeGrafter"/>
</dbReference>
<comment type="caution">
    <text evidence="10">The sequence shown here is derived from an EMBL/GenBank/DDBJ whole genome shotgun (WGS) entry which is preliminary data.</text>
</comment>
<organism evidence="10 11">
    <name type="scientific">Brachionus plicatilis</name>
    <name type="common">Marine rotifer</name>
    <name type="synonym">Brachionus muelleri</name>
    <dbReference type="NCBI Taxonomy" id="10195"/>
    <lineage>
        <taxon>Eukaryota</taxon>
        <taxon>Metazoa</taxon>
        <taxon>Spiralia</taxon>
        <taxon>Gnathifera</taxon>
        <taxon>Rotifera</taxon>
        <taxon>Eurotatoria</taxon>
        <taxon>Monogononta</taxon>
        <taxon>Pseudotrocha</taxon>
        <taxon>Ploima</taxon>
        <taxon>Brachionidae</taxon>
        <taxon>Brachionus</taxon>
    </lineage>
</organism>
<dbReference type="GO" id="GO:0008541">
    <property type="term" value="C:proteasome regulatory particle, lid subcomplex"/>
    <property type="evidence" value="ECO:0007669"/>
    <property type="project" value="TreeGrafter"/>
</dbReference>
<evidence type="ECO:0000313" key="10">
    <source>
        <dbReference type="EMBL" id="RNA26189.1"/>
    </source>
</evidence>
<dbReference type="OrthoDB" id="1093at2759"/>
<dbReference type="SUPFAM" id="SSF46785">
    <property type="entry name" value="Winged helix' DNA-binding domain"/>
    <property type="match status" value="1"/>
</dbReference>
<dbReference type="STRING" id="10195.A0A3M7RRT8"/>
<evidence type="ECO:0000256" key="7">
    <source>
        <dbReference type="ARBA" id="ARBA00031303"/>
    </source>
</evidence>
<dbReference type="EMBL" id="REGN01002780">
    <property type="protein sequence ID" value="RNA26189.1"/>
    <property type="molecule type" value="Genomic_DNA"/>
</dbReference>
<evidence type="ECO:0000256" key="2">
    <source>
        <dbReference type="ARBA" id="ARBA00006207"/>
    </source>
</evidence>
<sequence>MNFLNEQKSTGQFQEDWLQIEELYTKKLWHQLTLKCLEFVNNAQVQKSQILVPMYEKFITDFEHRINQLSLVEMCLPIVRQYKDPSLSVSFLEKLREKIKSEKEAAVLVDSALGAIHLENKNLDMAKKYVEQTEGELSELEGVTSVHSRFYEFSSNYYRTIGNHFEFYKNALKFLGCVKYEDVPVGERHERAFYLCLAAILADGIYNFGELLMHPILSALSGTKDQWLVDFLYAFNRGDLDKFEALRPNWTQQADLKAAEVKIRQKICLLCLMEMAFQRPASNKQLTFGQVAEKTKLPEDEIELLVMRALSLGLVKGSIDQMDKKIFIRWVQPRVLDINQIKIMRQRLDCWSLEVNKMIGQVQSNACDILT</sequence>
<dbReference type="Pfam" id="PF22037">
    <property type="entry name" value="PSD13_N"/>
    <property type="match status" value="1"/>
</dbReference>
<keyword evidence="11" id="KW-1185">Reference proteome</keyword>
<accession>A0A3M7RRT8</accession>
<evidence type="ECO:0000256" key="3">
    <source>
        <dbReference type="ARBA" id="ARBA00011441"/>
    </source>
</evidence>
<dbReference type="SMART" id="SM00088">
    <property type="entry name" value="PINT"/>
    <property type="match status" value="1"/>
</dbReference>
<comment type="subunit">
    <text evidence="3">Component of the 19S proteasome regulatory particle complex. The 26S proteasome consists of a 20S core particle (CP) and two 19S regulatory subunits (RP). The regulatory particle is made of a lid composed of 9 subunits including PSMD13, a base containing 6 ATPases and few additional components.</text>
</comment>
<name>A0A3M7RRT8_BRAPC</name>
<dbReference type="GO" id="GO:0005198">
    <property type="term" value="F:structural molecule activity"/>
    <property type="evidence" value="ECO:0007669"/>
    <property type="project" value="TreeGrafter"/>
</dbReference>
<dbReference type="InterPro" id="IPR036390">
    <property type="entry name" value="WH_DNA-bd_sf"/>
</dbReference>
<dbReference type="Pfam" id="PF01399">
    <property type="entry name" value="PCI"/>
    <property type="match status" value="1"/>
</dbReference>
<dbReference type="InterPro" id="IPR000717">
    <property type="entry name" value="PCI_dom"/>
</dbReference>
<comment type="function">
    <text evidence="1">Component of the 26S proteasome, a multiprotein complex involved in the ATP-dependent degradation of ubiquitinated proteins. This complex plays a key role in the maintenance of protein homeostasis by removing misfolded or damaged proteins, which could impair cellular functions, and by removing proteins whose functions are no longer required. Therefore, the proteasome participates in numerous cellular processes, including cell cycle progression, apoptosis, or DNA damage repair.</text>
</comment>
<dbReference type="InterPro" id="IPR054179">
    <property type="entry name" value="PSD13_N"/>
</dbReference>
<evidence type="ECO:0000256" key="8">
    <source>
        <dbReference type="ARBA" id="ARBA00032323"/>
    </source>
</evidence>
<evidence type="ECO:0000256" key="1">
    <source>
        <dbReference type="ARBA" id="ARBA00002362"/>
    </source>
</evidence>
<dbReference type="GO" id="GO:0005829">
    <property type="term" value="C:cytosol"/>
    <property type="evidence" value="ECO:0007669"/>
    <property type="project" value="TreeGrafter"/>
</dbReference>
<dbReference type="PANTHER" id="PTHR10539:SF0">
    <property type="entry name" value="26S PROTEASOME NON-ATPASE REGULATORY SUBUNIT 13"/>
    <property type="match status" value="1"/>
</dbReference>
<keyword evidence="5 10" id="KW-0647">Proteasome</keyword>
<evidence type="ECO:0000256" key="6">
    <source>
        <dbReference type="ARBA" id="ARBA00029749"/>
    </source>
</evidence>
<evidence type="ECO:0000256" key="5">
    <source>
        <dbReference type="ARBA" id="ARBA00022942"/>
    </source>
</evidence>
<evidence type="ECO:0000256" key="4">
    <source>
        <dbReference type="ARBA" id="ARBA00015732"/>
    </source>
</evidence>
<protein>
    <recommendedName>
        <fullName evidence="4">26S proteasome non-ATPase regulatory subunit 13</fullName>
    </recommendedName>
    <alternativeName>
        <fullName evidence="6">26S proteasome regulatory subunit RPN9</fullName>
    </alternativeName>
    <alternativeName>
        <fullName evidence="8">26S proteasome regulatory subunit S11</fullName>
    </alternativeName>
    <alternativeName>
        <fullName evidence="7">26S proteasome regulatory subunit p40.5</fullName>
    </alternativeName>
</protein>
<proteinExistence type="inferred from homology"/>
<evidence type="ECO:0000259" key="9">
    <source>
        <dbReference type="PROSITE" id="PS50250"/>
    </source>
</evidence>
<feature type="domain" description="PCI" evidence="9">
    <location>
        <begin position="166"/>
        <end position="333"/>
    </location>
</feature>
<gene>
    <name evidence="10" type="ORF">BpHYR1_052891</name>
</gene>